<reference evidence="3" key="1">
    <citation type="submission" date="2013-09" db="EMBL/GenBank/DDBJ databases">
        <title>Corchorus olitorius genome sequencing.</title>
        <authorList>
            <person name="Alam M."/>
            <person name="Haque M.S."/>
            <person name="Islam M.S."/>
            <person name="Emdad E.M."/>
            <person name="Islam M.M."/>
            <person name="Ahmed B."/>
            <person name="Halim A."/>
            <person name="Hossen Q.M.M."/>
            <person name="Hossain M.Z."/>
            <person name="Ahmed R."/>
            <person name="Khan M.M."/>
            <person name="Islam R."/>
            <person name="Rashid M.M."/>
            <person name="Khan S.A."/>
            <person name="Rahman M.S."/>
            <person name="Alam M."/>
            <person name="Yahiya A.S."/>
            <person name="Khan M.S."/>
            <person name="Azam M.S."/>
            <person name="Haque T."/>
            <person name="Lashkar M.Z.H."/>
            <person name="Akhand A.I."/>
            <person name="Morshed G."/>
            <person name="Roy S."/>
            <person name="Uddin K.S."/>
            <person name="Rabeya T."/>
            <person name="Hossain A.S."/>
            <person name="Chowdhury A."/>
            <person name="Snigdha A.R."/>
            <person name="Mortoza M.S."/>
            <person name="Matin S.A."/>
            <person name="Hoque S.M.E."/>
            <person name="Islam M.K."/>
            <person name="Roy D.K."/>
            <person name="Haider R."/>
            <person name="Moosa M.M."/>
            <person name="Elias S.M."/>
            <person name="Hasan A.M."/>
            <person name="Jahan S."/>
            <person name="Shafiuddin M."/>
            <person name="Mahmood N."/>
            <person name="Shommy N.S."/>
        </authorList>
    </citation>
    <scope>NUCLEOTIDE SEQUENCE [LARGE SCALE GENOMIC DNA]</scope>
    <source>
        <strain evidence="3">cv. O-4</strain>
    </source>
</reference>
<keyword evidence="3" id="KW-1185">Reference proteome</keyword>
<dbReference type="Proteomes" id="UP000187203">
    <property type="component" value="Unassembled WGS sequence"/>
</dbReference>
<keyword evidence="1" id="KW-1133">Transmembrane helix</keyword>
<dbReference type="EMBL" id="AWUE01024121">
    <property type="protein sequence ID" value="OMO51568.1"/>
    <property type="molecule type" value="Genomic_DNA"/>
</dbReference>
<keyword evidence="1" id="KW-0472">Membrane</keyword>
<organism evidence="2 3">
    <name type="scientific">Corchorus olitorius</name>
    <dbReference type="NCBI Taxonomy" id="93759"/>
    <lineage>
        <taxon>Eukaryota</taxon>
        <taxon>Viridiplantae</taxon>
        <taxon>Streptophyta</taxon>
        <taxon>Embryophyta</taxon>
        <taxon>Tracheophyta</taxon>
        <taxon>Spermatophyta</taxon>
        <taxon>Magnoliopsida</taxon>
        <taxon>eudicotyledons</taxon>
        <taxon>Gunneridae</taxon>
        <taxon>Pentapetalae</taxon>
        <taxon>rosids</taxon>
        <taxon>malvids</taxon>
        <taxon>Malvales</taxon>
        <taxon>Malvaceae</taxon>
        <taxon>Grewioideae</taxon>
        <taxon>Apeibeae</taxon>
        <taxon>Corchorus</taxon>
    </lineage>
</organism>
<accession>A0A1R3G0E0</accession>
<proteinExistence type="predicted"/>
<gene>
    <name evidence="2" type="ORF">COLO4_37615</name>
</gene>
<keyword evidence="1" id="KW-0812">Transmembrane</keyword>
<comment type="caution">
    <text evidence="2">The sequence shown here is derived from an EMBL/GenBank/DDBJ whole genome shotgun (WGS) entry which is preliminary data.</text>
</comment>
<evidence type="ECO:0000313" key="3">
    <source>
        <dbReference type="Proteomes" id="UP000187203"/>
    </source>
</evidence>
<sequence>MPTWTKGWALFLLARPDEIASPWTIDINQGKILLLSLCLAERNLGVAYCHSCLLLFCILAGIICNVMEMESINAYIREYELCPVVYMVNA</sequence>
<dbReference type="AlphaFoldDB" id="A0A1R3G0E0"/>
<evidence type="ECO:0000256" key="1">
    <source>
        <dbReference type="SAM" id="Phobius"/>
    </source>
</evidence>
<name>A0A1R3G0E0_9ROSI</name>
<protein>
    <submittedName>
        <fullName evidence="2">Uncharacterized protein</fullName>
    </submittedName>
</protein>
<feature type="transmembrane region" description="Helical" evidence="1">
    <location>
        <begin position="45"/>
        <end position="67"/>
    </location>
</feature>
<evidence type="ECO:0000313" key="2">
    <source>
        <dbReference type="EMBL" id="OMO51568.1"/>
    </source>
</evidence>